<keyword evidence="3" id="KW-1185">Reference proteome</keyword>
<evidence type="ECO:0000313" key="2">
    <source>
        <dbReference type="EMBL" id="KAH7961486.1"/>
    </source>
</evidence>
<organism evidence="2 3">
    <name type="scientific">Rhipicephalus sanguineus</name>
    <name type="common">Brown dog tick</name>
    <name type="synonym">Ixodes sanguineus</name>
    <dbReference type="NCBI Taxonomy" id="34632"/>
    <lineage>
        <taxon>Eukaryota</taxon>
        <taxon>Metazoa</taxon>
        <taxon>Ecdysozoa</taxon>
        <taxon>Arthropoda</taxon>
        <taxon>Chelicerata</taxon>
        <taxon>Arachnida</taxon>
        <taxon>Acari</taxon>
        <taxon>Parasitiformes</taxon>
        <taxon>Ixodida</taxon>
        <taxon>Ixodoidea</taxon>
        <taxon>Ixodidae</taxon>
        <taxon>Rhipicephalinae</taxon>
        <taxon>Rhipicephalus</taxon>
        <taxon>Rhipicephalus</taxon>
    </lineage>
</organism>
<feature type="compositionally biased region" description="Basic and acidic residues" evidence="1">
    <location>
        <begin position="51"/>
        <end position="73"/>
    </location>
</feature>
<comment type="caution">
    <text evidence="2">The sequence shown here is derived from an EMBL/GenBank/DDBJ whole genome shotgun (WGS) entry which is preliminary data.</text>
</comment>
<dbReference type="Proteomes" id="UP000821837">
    <property type="component" value="Chromosome 3"/>
</dbReference>
<reference evidence="2" key="1">
    <citation type="journal article" date="2020" name="Cell">
        <title>Large-Scale Comparative Analyses of Tick Genomes Elucidate Their Genetic Diversity and Vector Capacities.</title>
        <authorList>
            <consortium name="Tick Genome and Microbiome Consortium (TIGMIC)"/>
            <person name="Jia N."/>
            <person name="Wang J."/>
            <person name="Shi W."/>
            <person name="Du L."/>
            <person name="Sun Y."/>
            <person name="Zhan W."/>
            <person name="Jiang J.F."/>
            <person name="Wang Q."/>
            <person name="Zhang B."/>
            <person name="Ji P."/>
            <person name="Bell-Sakyi L."/>
            <person name="Cui X.M."/>
            <person name="Yuan T.T."/>
            <person name="Jiang B.G."/>
            <person name="Yang W.F."/>
            <person name="Lam T.T."/>
            <person name="Chang Q.C."/>
            <person name="Ding S.J."/>
            <person name="Wang X.J."/>
            <person name="Zhu J.G."/>
            <person name="Ruan X.D."/>
            <person name="Zhao L."/>
            <person name="Wei J.T."/>
            <person name="Ye R.Z."/>
            <person name="Que T.C."/>
            <person name="Du C.H."/>
            <person name="Zhou Y.H."/>
            <person name="Cheng J.X."/>
            <person name="Dai P.F."/>
            <person name="Guo W.B."/>
            <person name="Han X.H."/>
            <person name="Huang E.J."/>
            <person name="Li L.F."/>
            <person name="Wei W."/>
            <person name="Gao Y.C."/>
            <person name="Liu J.Z."/>
            <person name="Shao H.Z."/>
            <person name="Wang X."/>
            <person name="Wang C.C."/>
            <person name="Yang T.C."/>
            <person name="Huo Q.B."/>
            <person name="Li W."/>
            <person name="Chen H.Y."/>
            <person name="Chen S.E."/>
            <person name="Zhou L.G."/>
            <person name="Ni X.B."/>
            <person name="Tian J.H."/>
            <person name="Sheng Y."/>
            <person name="Liu T."/>
            <person name="Pan Y.S."/>
            <person name="Xia L.Y."/>
            <person name="Li J."/>
            <person name="Zhao F."/>
            <person name="Cao W.C."/>
        </authorList>
    </citation>
    <scope>NUCLEOTIDE SEQUENCE</scope>
    <source>
        <strain evidence="2">Rsan-2018</strain>
    </source>
</reference>
<dbReference type="AlphaFoldDB" id="A0A9D4SZW5"/>
<gene>
    <name evidence="2" type="ORF">HPB52_009367</name>
</gene>
<dbReference type="EMBL" id="JABSTV010001249">
    <property type="protein sequence ID" value="KAH7961486.1"/>
    <property type="molecule type" value="Genomic_DNA"/>
</dbReference>
<proteinExistence type="predicted"/>
<evidence type="ECO:0000256" key="1">
    <source>
        <dbReference type="SAM" id="MobiDB-lite"/>
    </source>
</evidence>
<evidence type="ECO:0000313" key="3">
    <source>
        <dbReference type="Proteomes" id="UP000821837"/>
    </source>
</evidence>
<sequence>MPAGVGRGRHNRSRDPEAARGGNRSQPLKSLSLGTDTQPGEKRPQWSTKKARGDVTGRLRERTSGSEHEEATTKQRPSKQPVAYEMDTDSDFY</sequence>
<name>A0A9D4SZW5_RHISA</name>
<feature type="region of interest" description="Disordered" evidence="1">
    <location>
        <begin position="1"/>
        <end position="93"/>
    </location>
</feature>
<reference evidence="2" key="2">
    <citation type="submission" date="2021-09" db="EMBL/GenBank/DDBJ databases">
        <authorList>
            <person name="Jia N."/>
            <person name="Wang J."/>
            <person name="Shi W."/>
            <person name="Du L."/>
            <person name="Sun Y."/>
            <person name="Zhan W."/>
            <person name="Jiang J."/>
            <person name="Wang Q."/>
            <person name="Zhang B."/>
            <person name="Ji P."/>
            <person name="Sakyi L.B."/>
            <person name="Cui X."/>
            <person name="Yuan T."/>
            <person name="Jiang B."/>
            <person name="Yang W."/>
            <person name="Lam T.T.-Y."/>
            <person name="Chang Q."/>
            <person name="Ding S."/>
            <person name="Wang X."/>
            <person name="Zhu J."/>
            <person name="Ruan X."/>
            <person name="Zhao L."/>
            <person name="Wei J."/>
            <person name="Que T."/>
            <person name="Du C."/>
            <person name="Cheng J."/>
            <person name="Dai P."/>
            <person name="Han X."/>
            <person name="Huang E."/>
            <person name="Gao Y."/>
            <person name="Liu J."/>
            <person name="Shao H."/>
            <person name="Ye R."/>
            <person name="Li L."/>
            <person name="Wei W."/>
            <person name="Wang X."/>
            <person name="Wang C."/>
            <person name="Huo Q."/>
            <person name="Li W."/>
            <person name="Guo W."/>
            <person name="Chen H."/>
            <person name="Chen S."/>
            <person name="Zhou L."/>
            <person name="Zhou L."/>
            <person name="Ni X."/>
            <person name="Tian J."/>
            <person name="Zhou Y."/>
            <person name="Sheng Y."/>
            <person name="Liu T."/>
            <person name="Pan Y."/>
            <person name="Xia L."/>
            <person name="Li J."/>
            <person name="Zhao F."/>
            <person name="Cao W."/>
        </authorList>
    </citation>
    <scope>NUCLEOTIDE SEQUENCE</scope>
    <source>
        <strain evidence="2">Rsan-2018</strain>
        <tissue evidence="2">Larvae</tissue>
    </source>
</reference>
<accession>A0A9D4SZW5</accession>
<feature type="compositionally biased region" description="Polar residues" evidence="1">
    <location>
        <begin position="23"/>
        <end position="38"/>
    </location>
</feature>
<protein>
    <submittedName>
        <fullName evidence="2">Uncharacterized protein</fullName>
    </submittedName>
</protein>